<feature type="transmembrane region" description="Helical" evidence="11">
    <location>
        <begin position="224"/>
        <end position="246"/>
    </location>
</feature>
<evidence type="ECO:0000256" key="5">
    <source>
        <dbReference type="ARBA" id="ARBA00022676"/>
    </source>
</evidence>
<feature type="transmembrane region" description="Helical" evidence="11">
    <location>
        <begin position="349"/>
        <end position="369"/>
    </location>
</feature>
<evidence type="ECO:0000256" key="4">
    <source>
        <dbReference type="ARBA" id="ARBA00022502"/>
    </source>
</evidence>
<evidence type="ECO:0000256" key="10">
    <source>
        <dbReference type="ARBA" id="ARBA00023136"/>
    </source>
</evidence>
<comment type="caution">
    <text evidence="11">Lacks conserved residue(s) required for the propagation of feature annotation.</text>
</comment>
<evidence type="ECO:0000313" key="12">
    <source>
        <dbReference type="EMBL" id="CAJ1385146.1"/>
    </source>
</evidence>
<sequence length="445" mass="50463">MACYAWNILVAAIFQPARVPSMAWWPCTLAMTFLQNLTPSQLLFAAAALRIILIVVAEVQDVLAEVPYTDVDYQVFSDAAESVSLGLSPYNGRTALLANEATRYRYTPLLAYMLLPNLWVKAWGKVLFSSLDVVAGVLLIRGCLGQSGDIRFRLALWLFNPFCFTISTRGSGESVVVFLVYALLYFLESNWQLSAVIFGLAVHWRMYPVIYLPALAMHLPFRKLLGFCLVSFMTFASLALVFYLLYGMEFIECAYLHHSKRRDPQHNFSVYFYPTALYLEAGIGFDVARFAALPQLLLCTLLGTCSAVDLPQTFLLQTLAFVATNKVVTAQYFVWWLCLLPAMSPGKRLLRGLALWMAAEIHWLLWAYLLEFRQLPVRPGVWLASCSFLGAQLHLLWQLWTVHPEYFFDVLRPALAATGRNLWRARLWVGRGASERAPLGRRRLP</sequence>
<protein>
    <recommendedName>
        <fullName evidence="11">GPI mannosyltransferase 1</fullName>
        <ecNumber evidence="11">2.4.1.-</ecNumber>
    </recommendedName>
    <alternativeName>
        <fullName evidence="11">GPI mannosyltransferase I</fullName>
    </alternativeName>
</protein>
<evidence type="ECO:0000256" key="7">
    <source>
        <dbReference type="ARBA" id="ARBA00022692"/>
    </source>
</evidence>
<dbReference type="GO" id="GO:0006506">
    <property type="term" value="P:GPI anchor biosynthetic process"/>
    <property type="evidence" value="ECO:0007669"/>
    <property type="project" value="UniProtKB-KW"/>
</dbReference>
<dbReference type="GO" id="GO:0051751">
    <property type="term" value="F:alpha-1,4-mannosyltransferase activity"/>
    <property type="evidence" value="ECO:0007669"/>
    <property type="project" value="InterPro"/>
</dbReference>
<comment type="similarity">
    <text evidence="3 11">Belongs to the PIGM family.</text>
</comment>
<accession>A0AA36ICG5</accession>
<evidence type="ECO:0000256" key="6">
    <source>
        <dbReference type="ARBA" id="ARBA00022679"/>
    </source>
</evidence>
<evidence type="ECO:0000256" key="2">
    <source>
        <dbReference type="ARBA" id="ARBA00004687"/>
    </source>
</evidence>
<dbReference type="EC" id="2.4.1.-" evidence="11"/>
<dbReference type="PANTHER" id="PTHR12886:SF0">
    <property type="entry name" value="GPI MANNOSYLTRANSFERASE 1"/>
    <property type="match status" value="1"/>
</dbReference>
<keyword evidence="9 11" id="KW-1133">Transmembrane helix</keyword>
<reference evidence="12" key="1">
    <citation type="submission" date="2023-08" db="EMBL/GenBank/DDBJ databases">
        <authorList>
            <person name="Chen Y."/>
            <person name="Shah S."/>
            <person name="Dougan E. K."/>
            <person name="Thang M."/>
            <person name="Chan C."/>
        </authorList>
    </citation>
    <scope>NUCLEOTIDE SEQUENCE</scope>
</reference>
<evidence type="ECO:0000313" key="13">
    <source>
        <dbReference type="Proteomes" id="UP001178507"/>
    </source>
</evidence>
<dbReference type="Pfam" id="PF05007">
    <property type="entry name" value="Mannosyl_trans"/>
    <property type="match status" value="1"/>
</dbReference>
<keyword evidence="5 11" id="KW-0328">Glycosyltransferase</keyword>
<dbReference type="AlphaFoldDB" id="A0AA36ICG5"/>
<evidence type="ECO:0000256" key="9">
    <source>
        <dbReference type="ARBA" id="ARBA00022989"/>
    </source>
</evidence>
<keyword evidence="6 11" id="KW-0808">Transferase</keyword>
<feature type="transmembrane region" description="Helical" evidence="11">
    <location>
        <begin position="314"/>
        <end position="337"/>
    </location>
</feature>
<dbReference type="GO" id="GO:1990529">
    <property type="term" value="C:glycosylphosphatidylinositol-mannosyltransferase I complex"/>
    <property type="evidence" value="ECO:0007669"/>
    <property type="project" value="TreeGrafter"/>
</dbReference>
<dbReference type="Proteomes" id="UP001178507">
    <property type="component" value="Unassembled WGS sequence"/>
</dbReference>
<dbReference type="GO" id="GO:0005789">
    <property type="term" value="C:endoplasmic reticulum membrane"/>
    <property type="evidence" value="ECO:0007669"/>
    <property type="project" value="UniProtKB-SubCell"/>
</dbReference>
<dbReference type="EMBL" id="CAUJNA010001202">
    <property type="protein sequence ID" value="CAJ1385146.1"/>
    <property type="molecule type" value="Genomic_DNA"/>
</dbReference>
<feature type="transmembrane region" description="Helical" evidence="11">
    <location>
        <begin position="193"/>
        <end position="212"/>
    </location>
</feature>
<evidence type="ECO:0000256" key="3">
    <source>
        <dbReference type="ARBA" id="ARBA00011071"/>
    </source>
</evidence>
<evidence type="ECO:0000256" key="8">
    <source>
        <dbReference type="ARBA" id="ARBA00022824"/>
    </source>
</evidence>
<keyword evidence="4 11" id="KW-0337">GPI-anchor biosynthesis</keyword>
<evidence type="ECO:0000256" key="11">
    <source>
        <dbReference type="RuleBase" id="RU365064"/>
    </source>
</evidence>
<evidence type="ECO:0000256" key="1">
    <source>
        <dbReference type="ARBA" id="ARBA00004477"/>
    </source>
</evidence>
<dbReference type="GO" id="GO:0004376">
    <property type="term" value="F:GPI mannosyltransferase activity"/>
    <property type="evidence" value="ECO:0007669"/>
    <property type="project" value="InterPro"/>
</dbReference>
<organism evidence="12 13">
    <name type="scientific">Effrenium voratum</name>
    <dbReference type="NCBI Taxonomy" id="2562239"/>
    <lineage>
        <taxon>Eukaryota</taxon>
        <taxon>Sar</taxon>
        <taxon>Alveolata</taxon>
        <taxon>Dinophyceae</taxon>
        <taxon>Suessiales</taxon>
        <taxon>Symbiodiniaceae</taxon>
        <taxon>Effrenium</taxon>
    </lineage>
</organism>
<dbReference type="PANTHER" id="PTHR12886">
    <property type="entry name" value="PIG-M MANNOSYLTRANSFERASE"/>
    <property type="match status" value="1"/>
</dbReference>
<keyword evidence="10 11" id="KW-0472">Membrane</keyword>
<gene>
    <name evidence="12" type="ORF">EVOR1521_LOCUS11808</name>
</gene>
<keyword evidence="7 11" id="KW-0812">Transmembrane</keyword>
<proteinExistence type="inferred from homology"/>
<feature type="transmembrane region" description="Helical" evidence="11">
    <location>
        <begin position="156"/>
        <end position="187"/>
    </location>
</feature>
<comment type="caution">
    <text evidence="12">The sequence shown here is derived from an EMBL/GenBank/DDBJ whole genome shotgun (WGS) entry which is preliminary data.</text>
</comment>
<comment type="function">
    <text evidence="11">Catalytic subunit of the glycosylphosphatidylinositol-mannosyltransferase I complex which catalyzes the transfer of the first mannose, via an alpha-1,4 bond from a dolichol-phosphate-mannose (Dol-P-Man) to the glucosaminyl acyl phosphatidylinositol (GlcN-(acyl)PI) intermediate to generate alpha-D-Man-(1-&gt;4)-alpha-D-GlcN-(1-&gt;6)-(1-radyl,2-acyl-sn-glycero-3-phospho)-2-acyl-inositol and participates in the sixth step of the glycosylphosphatidylinositol-anchor biosynthesis.</text>
</comment>
<dbReference type="InterPro" id="IPR007704">
    <property type="entry name" value="PIG-M"/>
</dbReference>
<name>A0AA36ICG5_9DINO</name>
<keyword evidence="13" id="KW-1185">Reference proteome</keyword>
<comment type="pathway">
    <text evidence="2 11">Glycolipid biosynthesis; glycosylphosphatidylinositol-anchor biosynthesis.</text>
</comment>
<keyword evidence="8 11" id="KW-0256">Endoplasmic reticulum</keyword>
<comment type="subcellular location">
    <subcellularLocation>
        <location evidence="1 11">Endoplasmic reticulum membrane</location>
        <topology evidence="1 11">Multi-pass membrane protein</topology>
    </subcellularLocation>
</comment>